<dbReference type="Gene3D" id="3.30.700.10">
    <property type="entry name" value="Glycoprotein, Type 4 Pilin"/>
    <property type="match status" value="1"/>
</dbReference>
<gene>
    <name evidence="3" type="ORF">MNBD_PLANCTO02-694</name>
</gene>
<proteinExistence type="predicted"/>
<dbReference type="InterPro" id="IPR027558">
    <property type="entry name" value="Pre_pil_HX9DG_C"/>
</dbReference>
<dbReference type="PROSITE" id="PS00409">
    <property type="entry name" value="PROKAR_NTER_METHYL"/>
    <property type="match status" value="1"/>
</dbReference>
<dbReference type="SUPFAM" id="SSF54523">
    <property type="entry name" value="Pili subunits"/>
    <property type="match status" value="1"/>
</dbReference>
<dbReference type="InterPro" id="IPR045584">
    <property type="entry name" value="Pilin-like"/>
</dbReference>
<dbReference type="AlphaFoldDB" id="A0A3B1D7B2"/>
<dbReference type="PANTHER" id="PTHR30093">
    <property type="entry name" value="GENERAL SECRETION PATHWAY PROTEIN G"/>
    <property type="match status" value="1"/>
</dbReference>
<name>A0A3B1D7B2_9ZZZZ</name>
<accession>A0A3B1D7B2</accession>
<dbReference type="Pfam" id="PF07596">
    <property type="entry name" value="SBP_bac_10"/>
    <property type="match status" value="1"/>
</dbReference>
<dbReference type="PANTHER" id="PTHR30093:SF2">
    <property type="entry name" value="TYPE II SECRETION SYSTEM PROTEIN H"/>
    <property type="match status" value="1"/>
</dbReference>
<dbReference type="NCBIfam" id="TIGR04294">
    <property type="entry name" value="pre_pil_HX9DG"/>
    <property type="match status" value="1"/>
</dbReference>
<evidence type="ECO:0000313" key="3">
    <source>
        <dbReference type="EMBL" id="VAX38776.1"/>
    </source>
</evidence>
<evidence type="ECO:0000259" key="2">
    <source>
        <dbReference type="Pfam" id="PF07596"/>
    </source>
</evidence>
<evidence type="ECO:0000256" key="1">
    <source>
        <dbReference type="SAM" id="Phobius"/>
    </source>
</evidence>
<feature type="transmembrane region" description="Helical" evidence="1">
    <location>
        <begin position="12"/>
        <end position="34"/>
    </location>
</feature>
<keyword evidence="1" id="KW-0472">Membrane</keyword>
<reference evidence="3" key="1">
    <citation type="submission" date="2018-06" db="EMBL/GenBank/DDBJ databases">
        <authorList>
            <person name="Zhirakovskaya E."/>
        </authorList>
    </citation>
    <scope>NUCLEOTIDE SEQUENCE</scope>
</reference>
<sequence length="309" mass="33421">MNLRQSQKRGFTLIELLVVIAIIAILIALLLPAVQQAREAARRSACKNNMKQLVLALHNYHDTHRVFPPGYIDNDTSTAGDVSDPLTQDLNGLGWGTMVLPFMDQAPLYKSIGTATSNFAVHWQTPASALAKTILPAFICPSDPMEGLNTDMGSFGKANYAASSISQNNTTGMFYANSNSRIRDITDGTSNTILLAERSTHNQSSTSTSCNGAPCNFNGAIWIGARRQTSDWSQGLDFRDCLVRLGPSAYRINGGSAGYSNQYTVSSMHVGGAHAGFADGRVRFLSENTDQTTLLRIMTISADDIPGEY</sequence>
<dbReference type="InterPro" id="IPR012902">
    <property type="entry name" value="N_methyl_site"/>
</dbReference>
<feature type="domain" description="DUF1559" evidence="2">
    <location>
        <begin position="35"/>
        <end position="291"/>
    </location>
</feature>
<protein>
    <recommendedName>
        <fullName evidence="2">DUF1559 domain-containing protein</fullName>
    </recommendedName>
</protein>
<organism evidence="3">
    <name type="scientific">hydrothermal vent metagenome</name>
    <dbReference type="NCBI Taxonomy" id="652676"/>
    <lineage>
        <taxon>unclassified sequences</taxon>
        <taxon>metagenomes</taxon>
        <taxon>ecological metagenomes</taxon>
    </lineage>
</organism>
<dbReference type="NCBIfam" id="TIGR02532">
    <property type="entry name" value="IV_pilin_GFxxxE"/>
    <property type="match status" value="1"/>
</dbReference>
<keyword evidence="1" id="KW-0812">Transmembrane</keyword>
<keyword evidence="1" id="KW-1133">Transmembrane helix</keyword>
<dbReference type="Pfam" id="PF07963">
    <property type="entry name" value="N_methyl"/>
    <property type="match status" value="1"/>
</dbReference>
<dbReference type="EMBL" id="UOGL01000258">
    <property type="protein sequence ID" value="VAX38776.1"/>
    <property type="molecule type" value="Genomic_DNA"/>
</dbReference>
<dbReference type="InterPro" id="IPR011453">
    <property type="entry name" value="DUF1559"/>
</dbReference>